<gene>
    <name evidence="4" type="ORF">CJ030_MR4G018809</name>
    <name evidence="3" type="ORF">CJ030_MR8G028118</name>
</gene>
<dbReference type="Proteomes" id="UP000516437">
    <property type="component" value="Chromosome 4"/>
</dbReference>
<dbReference type="EMBL" id="RXIC02000022">
    <property type="protein sequence ID" value="KAB1215024.1"/>
    <property type="molecule type" value="Genomic_DNA"/>
</dbReference>
<dbReference type="GO" id="GO:0005737">
    <property type="term" value="C:cytoplasm"/>
    <property type="evidence" value="ECO:0007669"/>
    <property type="project" value="TreeGrafter"/>
</dbReference>
<feature type="domain" description="25S rRNA (uridine-N(3))-methyltransferase BMT5-like" evidence="2">
    <location>
        <begin position="40"/>
        <end position="205"/>
    </location>
</feature>
<proteinExistence type="predicted"/>
<comment type="caution">
    <text evidence="4">The sequence shown here is derived from an EMBL/GenBank/DDBJ whole genome shotgun (WGS) entry which is preliminary data.</text>
</comment>
<reference evidence="4 5" key="2">
    <citation type="journal article" date="2019" name="Plant Biotechnol. J.">
        <title>The red bayberry genome and genetic basis of sex determination.</title>
        <authorList>
            <person name="Jia H.M."/>
            <person name="Jia H.J."/>
            <person name="Cai Q.L."/>
            <person name="Wang Y."/>
            <person name="Zhao H.B."/>
            <person name="Yang W.F."/>
            <person name="Wang G.Y."/>
            <person name="Li Y.H."/>
            <person name="Zhan D.L."/>
            <person name="Shen Y.T."/>
            <person name="Niu Q.F."/>
            <person name="Chang L."/>
            <person name="Qiu J."/>
            <person name="Zhao L."/>
            <person name="Xie H.B."/>
            <person name="Fu W.Y."/>
            <person name="Jin J."/>
            <person name="Li X.W."/>
            <person name="Jiao Y."/>
            <person name="Zhou C.C."/>
            <person name="Tu T."/>
            <person name="Chai C.Y."/>
            <person name="Gao J.L."/>
            <person name="Fan L.J."/>
            <person name="van de Weg E."/>
            <person name="Wang J.Y."/>
            <person name="Gao Z.S."/>
        </authorList>
    </citation>
    <scope>NUCLEOTIDE SEQUENCE [LARGE SCALE GENOMIC DNA]</scope>
    <source>
        <tissue evidence="4">Leaves</tissue>
    </source>
</reference>
<dbReference type="PANTHER" id="PTHR11538:SF26">
    <property type="entry name" value="FERREDOXIN-FOLD ANTICODON-BINDING DOMAIN-CONTAINING PROTEIN 1"/>
    <property type="match status" value="1"/>
</dbReference>
<accession>A0A6A1VQ64</accession>
<evidence type="ECO:0000313" key="3">
    <source>
        <dbReference type="EMBL" id="KAB1204486.1"/>
    </source>
</evidence>
<dbReference type="OrthoDB" id="273345at2759"/>
<dbReference type="InterPro" id="IPR019446">
    <property type="entry name" value="BMT5-like"/>
</dbReference>
<dbReference type="AlphaFoldDB" id="A0A6A1VQ64"/>
<dbReference type="Proteomes" id="UP000516437">
    <property type="component" value="Chromosome 8"/>
</dbReference>
<keyword evidence="5" id="KW-1185">Reference proteome</keyword>
<dbReference type="Pfam" id="PF10354">
    <property type="entry name" value="BMT5-like"/>
    <property type="match status" value="1"/>
</dbReference>
<reference evidence="4" key="1">
    <citation type="submission" date="2018-07" db="EMBL/GenBank/DDBJ databases">
        <authorList>
            <person name="Gao Z.-S."/>
            <person name="Jia H.-M."/>
            <person name="Jia H.-J."/>
            <person name="Cai Q.-L."/>
            <person name="Wang Y."/>
            <person name="Zhao H.-B."/>
        </authorList>
    </citation>
    <scope>NUCLEOTIDE SEQUENCE</scope>
    <source>
        <tissue evidence="4">Leaves</tissue>
    </source>
</reference>
<name>A0A6A1VQ64_9ROSI</name>
<feature type="region of interest" description="Disordered" evidence="1">
    <location>
        <begin position="1"/>
        <end position="28"/>
    </location>
</feature>
<dbReference type="GO" id="GO:0070042">
    <property type="term" value="F:rRNA (uridine-N3-)-methyltransferase activity"/>
    <property type="evidence" value="ECO:0007669"/>
    <property type="project" value="InterPro"/>
</dbReference>
<dbReference type="GO" id="GO:0070475">
    <property type="term" value="P:rRNA base methylation"/>
    <property type="evidence" value="ECO:0007669"/>
    <property type="project" value="InterPro"/>
</dbReference>
<protein>
    <recommendedName>
        <fullName evidence="2">25S rRNA (uridine-N(3))-methyltransferase BMT5-like domain-containing protein</fullName>
    </recommendedName>
</protein>
<evidence type="ECO:0000259" key="2">
    <source>
        <dbReference type="Pfam" id="PF10354"/>
    </source>
</evidence>
<dbReference type="EMBL" id="RXIC02000026">
    <property type="protein sequence ID" value="KAB1204486.1"/>
    <property type="molecule type" value="Genomic_DNA"/>
</dbReference>
<organism evidence="4 5">
    <name type="scientific">Morella rubra</name>
    <name type="common">Chinese bayberry</name>
    <dbReference type="NCBI Taxonomy" id="262757"/>
    <lineage>
        <taxon>Eukaryota</taxon>
        <taxon>Viridiplantae</taxon>
        <taxon>Streptophyta</taxon>
        <taxon>Embryophyta</taxon>
        <taxon>Tracheophyta</taxon>
        <taxon>Spermatophyta</taxon>
        <taxon>Magnoliopsida</taxon>
        <taxon>eudicotyledons</taxon>
        <taxon>Gunneridae</taxon>
        <taxon>Pentapetalae</taxon>
        <taxon>rosids</taxon>
        <taxon>fabids</taxon>
        <taxon>Fagales</taxon>
        <taxon>Myricaceae</taxon>
        <taxon>Morella</taxon>
    </lineage>
</organism>
<sequence>MSNNHVAEMEVGEFGKNKNKKHEQRKEKWVKNYSSNHQTLLVREGDLSFSLSLARSFGSASNILAYSLDSYDVLIKKYKEAKSNLQNLEKMGAYLLHGVNATRMKFHTDLRMRKFDRIVFNFPHAGFYGKEDNALLIKMHKDLVNGFFRHASCMLRANGEIHVNHKTTAPFCDWNIQELASHNSLALVECVDFKKDDYPGYKNKRGDGSKCDKAFPLGECSTFKFILSRTTENLPGRTHLTSSVTGRCQRFQETPIQMQQFSTSTCFSYPQEGHSSNMEHISGCALLPLTTNPINQLHLWFDGHLNHPTEMFGRGNYNLSSSLDTYGLHSVPGRTLNGDIYVLRELGHMMQFRRWLYSNAQVPRYQ</sequence>
<dbReference type="FunFam" id="3.40.50.150:FF:000440">
    <property type="entry name" value="Os09g0479300 protein"/>
    <property type="match status" value="1"/>
</dbReference>
<evidence type="ECO:0000313" key="5">
    <source>
        <dbReference type="Proteomes" id="UP000516437"/>
    </source>
</evidence>
<dbReference type="PANTHER" id="PTHR11538">
    <property type="entry name" value="PHENYLALANYL-TRNA SYNTHETASE"/>
    <property type="match status" value="1"/>
</dbReference>
<evidence type="ECO:0000256" key="1">
    <source>
        <dbReference type="SAM" id="MobiDB-lite"/>
    </source>
</evidence>
<reference evidence="4" key="3">
    <citation type="submission" date="2019-09" db="EMBL/GenBank/DDBJ databases">
        <authorList>
            <person name="Gao Z."/>
        </authorList>
    </citation>
    <scope>NUCLEOTIDE SEQUENCE</scope>
    <source>
        <tissue evidence="4">Leaves</tissue>
    </source>
</reference>
<evidence type="ECO:0000313" key="4">
    <source>
        <dbReference type="EMBL" id="KAB1215024.1"/>
    </source>
</evidence>